<feature type="domain" description="Methyltransferase small" evidence="1">
    <location>
        <begin position="16"/>
        <end position="170"/>
    </location>
</feature>
<dbReference type="RefSeq" id="WP_035455009.1">
    <property type="nucleotide sequence ID" value="NZ_AZGA01000001.1"/>
</dbReference>
<dbReference type="Proteomes" id="UP000051236">
    <property type="component" value="Unassembled WGS sequence"/>
</dbReference>
<keyword evidence="2" id="KW-0808">Transferase</keyword>
<dbReference type="PANTHER" id="PTHR47739:SF1">
    <property type="entry name" value="TRNA1(VAL) (ADENINE(37)-N6)-METHYLTRANSFERASE"/>
    <property type="match status" value="1"/>
</dbReference>
<gene>
    <name evidence="2" type="ORF">FC83_GL002236</name>
</gene>
<dbReference type="STRING" id="1423734.FC83_GL002236"/>
<comment type="caution">
    <text evidence="2">The sequence shown here is derived from an EMBL/GenBank/DDBJ whole genome shotgun (WGS) entry which is preliminary data.</text>
</comment>
<dbReference type="InterPro" id="IPR007848">
    <property type="entry name" value="Small_mtfrase_dom"/>
</dbReference>
<dbReference type="eggNOG" id="COG4123">
    <property type="taxonomic scope" value="Bacteria"/>
</dbReference>
<dbReference type="PATRIC" id="fig|1423734.3.peg.2260"/>
<accession>X0PUV4</accession>
<proteinExistence type="predicted"/>
<name>X0PUV4_9LACO</name>
<dbReference type="OrthoDB" id="9777257at2"/>
<sequence length="249" mass="28183">MLNKTERIDQLYSQNIKIIQSPQVFSFSLDAVLLADFANVPKYGQIYDFCAGNGAVGLFVSAKTKAQIHLVEIQPELADMAQRSVALNHLEAQLTVENQPVQNLTQQLAHDSVDYITCNPPYFRVQELSRQNPNPHLAIARHELKITIEDVIQVSSQVLKTNGKLALVFRPDRLDELFQLFKTYHFAPKRIRFIYPKADDDKDANMVLVEALKNGRPNGVKILKPLFAYNHGQYSSEVQALLYGSNKES</sequence>
<evidence type="ECO:0000313" key="2">
    <source>
        <dbReference type="EMBL" id="KRM36832.1"/>
    </source>
</evidence>
<dbReference type="InterPro" id="IPR029063">
    <property type="entry name" value="SAM-dependent_MTases_sf"/>
</dbReference>
<organism evidence="2 3">
    <name type="scientific">Agrilactobacillus composti DSM 18527 = JCM 14202</name>
    <dbReference type="NCBI Taxonomy" id="1423734"/>
    <lineage>
        <taxon>Bacteria</taxon>
        <taxon>Bacillati</taxon>
        <taxon>Bacillota</taxon>
        <taxon>Bacilli</taxon>
        <taxon>Lactobacillales</taxon>
        <taxon>Lactobacillaceae</taxon>
        <taxon>Agrilactobacillus</taxon>
    </lineage>
</organism>
<dbReference type="EMBL" id="AZGA01000001">
    <property type="protein sequence ID" value="KRM36832.1"/>
    <property type="molecule type" value="Genomic_DNA"/>
</dbReference>
<dbReference type="Gene3D" id="3.40.50.150">
    <property type="entry name" value="Vaccinia Virus protein VP39"/>
    <property type="match status" value="1"/>
</dbReference>
<evidence type="ECO:0000259" key="1">
    <source>
        <dbReference type="Pfam" id="PF05175"/>
    </source>
</evidence>
<dbReference type="AlphaFoldDB" id="X0PUV4"/>
<evidence type="ECO:0000313" key="3">
    <source>
        <dbReference type="Proteomes" id="UP000051236"/>
    </source>
</evidence>
<dbReference type="GO" id="GO:0008168">
    <property type="term" value="F:methyltransferase activity"/>
    <property type="evidence" value="ECO:0007669"/>
    <property type="project" value="UniProtKB-KW"/>
</dbReference>
<dbReference type="GO" id="GO:0032259">
    <property type="term" value="P:methylation"/>
    <property type="evidence" value="ECO:0007669"/>
    <property type="project" value="UniProtKB-KW"/>
</dbReference>
<reference evidence="2 3" key="1">
    <citation type="journal article" date="2015" name="Genome Announc.">
        <title>Expanding the biotechnology potential of lactobacilli through comparative genomics of 213 strains and associated genera.</title>
        <authorList>
            <person name="Sun Z."/>
            <person name="Harris H.M."/>
            <person name="McCann A."/>
            <person name="Guo C."/>
            <person name="Argimon S."/>
            <person name="Zhang W."/>
            <person name="Yang X."/>
            <person name="Jeffery I.B."/>
            <person name="Cooney J.C."/>
            <person name="Kagawa T.F."/>
            <person name="Liu W."/>
            <person name="Song Y."/>
            <person name="Salvetti E."/>
            <person name="Wrobel A."/>
            <person name="Rasinkangas P."/>
            <person name="Parkhill J."/>
            <person name="Rea M.C."/>
            <person name="O'Sullivan O."/>
            <person name="Ritari J."/>
            <person name="Douillard F.P."/>
            <person name="Paul Ross R."/>
            <person name="Yang R."/>
            <person name="Briner A.E."/>
            <person name="Felis G.E."/>
            <person name="de Vos W.M."/>
            <person name="Barrangou R."/>
            <person name="Klaenhammer T.R."/>
            <person name="Caufield P.W."/>
            <person name="Cui Y."/>
            <person name="Zhang H."/>
            <person name="O'Toole P.W."/>
        </authorList>
    </citation>
    <scope>NUCLEOTIDE SEQUENCE [LARGE SCALE GENOMIC DNA]</scope>
    <source>
        <strain evidence="2 3">DSM 18527</strain>
    </source>
</reference>
<protein>
    <submittedName>
        <fullName evidence="2">Methyltransferase</fullName>
    </submittedName>
</protein>
<dbReference type="Pfam" id="PF05175">
    <property type="entry name" value="MTS"/>
    <property type="match status" value="1"/>
</dbReference>
<dbReference type="CDD" id="cd02440">
    <property type="entry name" value="AdoMet_MTases"/>
    <property type="match status" value="1"/>
</dbReference>
<dbReference type="InterPro" id="IPR050210">
    <property type="entry name" value="tRNA_Adenine-N(6)_MTase"/>
</dbReference>
<keyword evidence="3" id="KW-1185">Reference proteome</keyword>
<keyword evidence="2" id="KW-0489">Methyltransferase</keyword>
<dbReference type="PANTHER" id="PTHR47739">
    <property type="entry name" value="TRNA1(VAL) (ADENINE(37)-N6)-METHYLTRANSFERASE"/>
    <property type="match status" value="1"/>
</dbReference>
<dbReference type="SUPFAM" id="SSF53335">
    <property type="entry name" value="S-adenosyl-L-methionine-dependent methyltransferases"/>
    <property type="match status" value="1"/>
</dbReference>